<organism evidence="1 2">
    <name type="scientific">Inconstantimicrobium mannanitabidum</name>
    <dbReference type="NCBI Taxonomy" id="1604901"/>
    <lineage>
        <taxon>Bacteria</taxon>
        <taxon>Bacillati</taxon>
        <taxon>Bacillota</taxon>
        <taxon>Clostridia</taxon>
        <taxon>Eubacteriales</taxon>
        <taxon>Clostridiaceae</taxon>
        <taxon>Inconstantimicrobium</taxon>
    </lineage>
</organism>
<keyword evidence="2" id="KW-1185">Reference proteome</keyword>
<reference evidence="1" key="1">
    <citation type="journal article" date="2025" name="Int. J. Syst. Evol. Microbiol.">
        <title>Inconstantimicrobium mannanitabidum sp. nov., a novel member of the family Clostridiaceae isolated from anoxic soil under the treatment of reductive soil disinfestation.</title>
        <authorList>
            <person name="Ueki A."/>
            <person name="Tonouchi A."/>
            <person name="Honma S."/>
            <person name="Kaku N."/>
            <person name="Ueki K."/>
        </authorList>
    </citation>
    <scope>NUCLEOTIDE SEQUENCE</scope>
    <source>
        <strain evidence="1">TW13</strain>
    </source>
</reference>
<name>A0ACB5RE94_9CLOT</name>
<sequence length="305" mass="33324">MLKLTKEMMEPVDAEQLNADLVVRPNISYWQDAWRRLKKNPMAMCALGVLIIIIILAIVGPSIKGLDYVSINSSQKNIKPNGQYWFGTDNFGRDLFSRIWIGARISIAIALSATAIKVVIGSLYGAAMAYFGGFVDQLLMRIIEIISSIPDLILTMLIMIVLGNGKVSLLIALCFTAWINTARMLRGQIMQLRECEYVLAAEALGASPARIITKHLIPNTIGLLILDIATAIPGIIFAESSLSFLGIGLQTPDFSLGSLLASGQSAMAFYPYQLVCPSIVLCLIVLSFNLFGDGLRDALDPKLRQ</sequence>
<proteinExistence type="predicted"/>
<evidence type="ECO:0000313" key="2">
    <source>
        <dbReference type="Proteomes" id="UP001058074"/>
    </source>
</evidence>
<comment type="caution">
    <text evidence="1">The sequence shown here is derived from an EMBL/GenBank/DDBJ whole genome shotgun (WGS) entry which is preliminary data.</text>
</comment>
<gene>
    <name evidence="1" type="primary">oppC</name>
    <name evidence="1" type="ORF">rsdtw13_23420</name>
</gene>
<dbReference type="Proteomes" id="UP001058074">
    <property type="component" value="Unassembled WGS sequence"/>
</dbReference>
<dbReference type="EMBL" id="BROD01000001">
    <property type="protein sequence ID" value="GKX67084.1"/>
    <property type="molecule type" value="Genomic_DNA"/>
</dbReference>
<accession>A0ACB5RE94</accession>
<evidence type="ECO:0000313" key="1">
    <source>
        <dbReference type="EMBL" id="GKX67084.1"/>
    </source>
</evidence>
<protein>
    <submittedName>
        <fullName evidence="1">Peptide ABC transporter permease</fullName>
    </submittedName>
</protein>